<evidence type="ECO:0000256" key="4">
    <source>
        <dbReference type="ARBA" id="ARBA00022771"/>
    </source>
</evidence>
<accession>A0A4Z2CVU9</accession>
<dbReference type="Gene3D" id="3.30.160.60">
    <property type="entry name" value="Classic Zinc Finger"/>
    <property type="match status" value="3"/>
</dbReference>
<evidence type="ECO:0000256" key="8">
    <source>
        <dbReference type="SAM" id="MobiDB-lite"/>
    </source>
</evidence>
<sequence>MSNELPGVQSLDDYHVSFDSFHSGETPKTASDATRFFLIDANEVLNTPTAISKNSTSGGLFFADDFHKRLPVVNSPPNEHQSLGTVGSEHQNTTDNTEKCDVPHSDSGISQTENVFISQFELDQQSCSSHSEVNTSNRSSVLYLNHLSPDSTTTKVDSVAVSLKLESCDNIAASFSSDISKSNHSSTVGLGDLPLLTNALSNLENTYMTVAQTAVSHPVYLTNRSIATTSNLPTISNAVVLSNVNLTQNPCLSVTADTNPVSAIAFSTRNQPPYIPAPLVLGNGLTLTTLLTAENGNGLLSPTTPSTALLPLLASPGPGGFYTPGLLTGLCSSANQGGTFSFISPVPNLLATSNAEAASMSVGGNFAQTPVAVDTAVKQEHTCFTDTLTSDNGLINGSNKPVINNPPECAPDTTVVTEDDVSTSEYLPTSIVKGVSISRRRKGTTRNKTRKVKGEYGVHSEPEAQTGITSSISERISEKPHKCTSCNKCFSRSDELTRHARIHTGAKPFKCVECQREFSRSDHLTTHMRTHTGERPFVCDICGRSFARSDERKRHTKVHQKSSQKPYCDSKVNVTKGSVTSTSGPKMNCGGRRSFPQTAKCYDVVKNPHKLKLDLADSSTFQSNPLTVEKVNVLNDGLSVNQPVSEQRLLLATCDSHPGQVTLHTFPGTTGFNGSSVISPQSQLVFAALPSMSLSAVPILSQVSTEFGNTFNLATGTFAAQPHGHFFAVSSTPLSSCISSSSTEGHVVVSRNPVSSSVSPSFTILSTIPSHQNEIGTECVQGTSMNNIISSTCITTPTIPNCYTIRASLFPQPIQTYPSGFHHSQTSPYFTAIACSPDGLNVNQAGTFFAPMLTATQLPANTAVSGTDLPTSFHPTQTSLHPEFVPTADGISPTSLITGTPTCIFITPNP</sequence>
<keyword evidence="2" id="KW-0479">Metal-binding</keyword>
<dbReference type="PROSITE" id="PS50157">
    <property type="entry name" value="ZINC_FINGER_C2H2_2"/>
    <property type="match status" value="3"/>
</dbReference>
<keyword evidence="5" id="KW-0862">Zinc</keyword>
<keyword evidence="3" id="KW-0677">Repeat</keyword>
<feature type="domain" description="C2H2-type" evidence="9">
    <location>
        <begin position="481"/>
        <end position="508"/>
    </location>
</feature>
<dbReference type="GO" id="GO:0005634">
    <property type="term" value="C:nucleus"/>
    <property type="evidence" value="ECO:0007669"/>
    <property type="project" value="UniProtKB-SubCell"/>
</dbReference>
<organism evidence="10 11">
    <name type="scientific">Schistosoma japonicum</name>
    <name type="common">Blood fluke</name>
    <dbReference type="NCBI Taxonomy" id="6182"/>
    <lineage>
        <taxon>Eukaryota</taxon>
        <taxon>Metazoa</taxon>
        <taxon>Spiralia</taxon>
        <taxon>Lophotrochozoa</taxon>
        <taxon>Platyhelminthes</taxon>
        <taxon>Trematoda</taxon>
        <taxon>Digenea</taxon>
        <taxon>Strigeidida</taxon>
        <taxon>Schistosomatoidea</taxon>
        <taxon>Schistosomatidae</taxon>
        <taxon>Schistosoma</taxon>
    </lineage>
</organism>
<feature type="compositionally biased region" description="Polar residues" evidence="8">
    <location>
        <begin position="77"/>
        <end position="95"/>
    </location>
</feature>
<dbReference type="AlphaFoldDB" id="A0A4Z2CVU9"/>
<dbReference type="SMART" id="SM00355">
    <property type="entry name" value="ZnF_C2H2"/>
    <property type="match status" value="3"/>
</dbReference>
<dbReference type="InterPro" id="IPR036236">
    <property type="entry name" value="Znf_C2H2_sf"/>
</dbReference>
<feature type="domain" description="C2H2-type" evidence="9">
    <location>
        <begin position="537"/>
        <end position="564"/>
    </location>
</feature>
<reference evidence="10 11" key="1">
    <citation type="submission" date="2019-03" db="EMBL/GenBank/DDBJ databases">
        <title>An improved genome assembly of the fluke Schistosoma japonicum.</title>
        <authorList>
            <person name="Hu W."/>
            <person name="Luo F."/>
            <person name="Yin M."/>
            <person name="Mo X."/>
            <person name="Sun C."/>
            <person name="Wu Q."/>
            <person name="Zhu B."/>
            <person name="Xiang M."/>
            <person name="Wang J."/>
            <person name="Wang Y."/>
            <person name="Zhang T."/>
            <person name="Xu B."/>
            <person name="Zheng H."/>
            <person name="Feng Z."/>
        </authorList>
    </citation>
    <scope>NUCLEOTIDE SEQUENCE [LARGE SCALE GENOMIC DNA]</scope>
    <source>
        <strain evidence="10">HuSjv2</strain>
        <tissue evidence="10">Worms</tissue>
    </source>
</reference>
<evidence type="ECO:0000256" key="5">
    <source>
        <dbReference type="ARBA" id="ARBA00022833"/>
    </source>
</evidence>
<evidence type="ECO:0000256" key="7">
    <source>
        <dbReference type="PROSITE-ProRule" id="PRU00042"/>
    </source>
</evidence>
<protein>
    <submittedName>
        <fullName evidence="10">Early growth response protein</fullName>
    </submittedName>
</protein>
<comment type="caution">
    <text evidence="10">The sequence shown here is derived from an EMBL/GenBank/DDBJ whole genome shotgun (WGS) entry which is preliminary data.</text>
</comment>
<dbReference type="SUPFAM" id="SSF57667">
    <property type="entry name" value="beta-beta-alpha zinc fingers"/>
    <property type="match status" value="2"/>
</dbReference>
<dbReference type="InterPro" id="IPR013087">
    <property type="entry name" value="Znf_C2H2_type"/>
</dbReference>
<dbReference type="PANTHER" id="PTHR16515:SF49">
    <property type="entry name" value="GASTRULA ZINC FINGER PROTEIN XLCGF49.1-LIKE-RELATED"/>
    <property type="match status" value="1"/>
</dbReference>
<evidence type="ECO:0000259" key="9">
    <source>
        <dbReference type="PROSITE" id="PS50157"/>
    </source>
</evidence>
<feature type="domain" description="C2H2-type" evidence="9">
    <location>
        <begin position="509"/>
        <end position="536"/>
    </location>
</feature>
<proteinExistence type="predicted"/>
<evidence type="ECO:0000256" key="2">
    <source>
        <dbReference type="ARBA" id="ARBA00022723"/>
    </source>
</evidence>
<keyword evidence="4 7" id="KW-0863">Zinc-finger</keyword>
<dbReference type="STRING" id="6182.A0A4Z2CVU9"/>
<dbReference type="EMBL" id="SKCS01000410">
    <property type="protein sequence ID" value="TNN08335.1"/>
    <property type="molecule type" value="Genomic_DNA"/>
</dbReference>
<dbReference type="GO" id="GO:0010468">
    <property type="term" value="P:regulation of gene expression"/>
    <property type="evidence" value="ECO:0007669"/>
    <property type="project" value="TreeGrafter"/>
</dbReference>
<keyword evidence="11" id="KW-1185">Reference proteome</keyword>
<evidence type="ECO:0000256" key="6">
    <source>
        <dbReference type="ARBA" id="ARBA00023242"/>
    </source>
</evidence>
<feature type="region of interest" description="Disordered" evidence="8">
    <location>
        <begin position="77"/>
        <end position="105"/>
    </location>
</feature>
<evidence type="ECO:0000313" key="10">
    <source>
        <dbReference type="EMBL" id="TNN08335.1"/>
    </source>
</evidence>
<dbReference type="InterPro" id="IPR050331">
    <property type="entry name" value="Zinc_finger"/>
</dbReference>
<evidence type="ECO:0000313" key="11">
    <source>
        <dbReference type="Proteomes" id="UP000311919"/>
    </source>
</evidence>
<dbReference type="OrthoDB" id="3437960at2759"/>
<evidence type="ECO:0000256" key="1">
    <source>
        <dbReference type="ARBA" id="ARBA00004123"/>
    </source>
</evidence>
<dbReference type="GO" id="GO:0008270">
    <property type="term" value="F:zinc ion binding"/>
    <property type="evidence" value="ECO:0007669"/>
    <property type="project" value="UniProtKB-KW"/>
</dbReference>
<dbReference type="PANTHER" id="PTHR16515">
    <property type="entry name" value="PR DOMAIN ZINC FINGER PROTEIN"/>
    <property type="match status" value="1"/>
</dbReference>
<dbReference type="FunFam" id="3.30.160.60:FF:000515">
    <property type="entry name" value="early growth response protein 4"/>
    <property type="match status" value="1"/>
</dbReference>
<keyword evidence="6" id="KW-0539">Nucleus</keyword>
<dbReference type="PROSITE" id="PS00028">
    <property type="entry name" value="ZINC_FINGER_C2H2_1"/>
    <property type="match status" value="3"/>
</dbReference>
<dbReference type="Pfam" id="PF00096">
    <property type="entry name" value="zf-C2H2"/>
    <property type="match status" value="3"/>
</dbReference>
<gene>
    <name evidence="10" type="ORF">EWB00_007108</name>
</gene>
<dbReference type="Proteomes" id="UP000311919">
    <property type="component" value="Unassembled WGS sequence"/>
</dbReference>
<evidence type="ECO:0000256" key="3">
    <source>
        <dbReference type="ARBA" id="ARBA00022737"/>
    </source>
</evidence>
<comment type="subcellular location">
    <subcellularLocation>
        <location evidence="1">Nucleus</location>
    </subcellularLocation>
</comment>
<name>A0A4Z2CVU9_SCHJA</name>